<feature type="chain" id="PRO_5040819878" evidence="1">
    <location>
        <begin position="20"/>
        <end position="295"/>
    </location>
</feature>
<dbReference type="EMBL" id="JAIXNE010000001">
    <property type="protein sequence ID" value="MCA6073572.1"/>
    <property type="molecule type" value="Genomic_DNA"/>
</dbReference>
<accession>A0A9X1HN07</accession>
<evidence type="ECO:0000256" key="1">
    <source>
        <dbReference type="SAM" id="SignalP"/>
    </source>
</evidence>
<dbReference type="RefSeq" id="WP_225696687.1">
    <property type="nucleotide sequence ID" value="NZ_JAIXNE010000001.1"/>
</dbReference>
<evidence type="ECO:0000313" key="4">
    <source>
        <dbReference type="Proteomes" id="UP001139409"/>
    </source>
</evidence>
<name>A0A9X1HN07_9BACT</name>
<keyword evidence="1" id="KW-0732">Signal</keyword>
<keyword evidence="4" id="KW-1185">Reference proteome</keyword>
<proteinExistence type="predicted"/>
<dbReference type="AlphaFoldDB" id="A0A9X1HN07"/>
<dbReference type="InterPro" id="IPR045916">
    <property type="entry name" value="DUF5777"/>
</dbReference>
<gene>
    <name evidence="3" type="ORF">LDX50_01775</name>
</gene>
<organism evidence="3 4">
    <name type="scientific">Fulvivirga sedimenti</name>
    <dbReference type="NCBI Taxonomy" id="2879465"/>
    <lineage>
        <taxon>Bacteria</taxon>
        <taxon>Pseudomonadati</taxon>
        <taxon>Bacteroidota</taxon>
        <taxon>Cytophagia</taxon>
        <taxon>Cytophagales</taxon>
        <taxon>Fulvivirgaceae</taxon>
        <taxon>Fulvivirga</taxon>
    </lineage>
</organism>
<comment type="caution">
    <text evidence="3">The sequence shown here is derived from an EMBL/GenBank/DDBJ whole genome shotgun (WGS) entry which is preliminary data.</text>
</comment>
<evidence type="ECO:0000313" key="3">
    <source>
        <dbReference type="EMBL" id="MCA6073572.1"/>
    </source>
</evidence>
<dbReference type="Proteomes" id="UP001139409">
    <property type="component" value="Unassembled WGS sequence"/>
</dbReference>
<reference evidence="3" key="1">
    <citation type="submission" date="2021-09" db="EMBL/GenBank/DDBJ databases">
        <title>Fulvivirga sp. isolated from coastal sediment.</title>
        <authorList>
            <person name="Yu H."/>
        </authorList>
    </citation>
    <scope>NUCLEOTIDE SEQUENCE</scope>
    <source>
        <strain evidence="3">1062</strain>
    </source>
</reference>
<dbReference type="Pfam" id="PF19089">
    <property type="entry name" value="DUF5777"/>
    <property type="match status" value="1"/>
</dbReference>
<feature type="domain" description="DUF5777" evidence="2">
    <location>
        <begin position="42"/>
        <end position="287"/>
    </location>
</feature>
<sequence length="295" mass="33193">MKVIISFIFLLISSSAIYAQDDLLDILDEEAGETTEYTYATFKDTRIIHGQSVELTSPGELQFVIQHRFGKINDGAYNFFGLDQATMRMGLQYGVTSWLNVGIGRSSFKKTFDGYLKAKVLRQSAGKKSMPVSVSVYTSAALNSLRWDDPERTNYFSSRMSYSGQLLIARKWNNSISLQVMPTYVHRNLVATEEDQNDIYAIGVGGRVKVSNRVAITGEYYYQLDGYNATITNNSIALGVDIETGGHVFQFHLTNSKGMIEPYFIAETQGDILNGDIYFGFNISRVFVLKKENRK</sequence>
<evidence type="ECO:0000259" key="2">
    <source>
        <dbReference type="Pfam" id="PF19089"/>
    </source>
</evidence>
<protein>
    <submittedName>
        <fullName evidence="3">DUF5777 family beta-barrel protein</fullName>
    </submittedName>
</protein>
<feature type="signal peptide" evidence="1">
    <location>
        <begin position="1"/>
        <end position="19"/>
    </location>
</feature>